<evidence type="ECO:0000313" key="2">
    <source>
        <dbReference type="Proteomes" id="UP001049176"/>
    </source>
</evidence>
<reference evidence="1" key="1">
    <citation type="journal article" date="2021" name="Genome Biol. Evol.">
        <title>The assembled and annotated genome of the fairy-ring fungus Marasmius oreades.</title>
        <authorList>
            <person name="Hiltunen M."/>
            <person name="Ament-Velasquez S.L."/>
            <person name="Johannesson H."/>
        </authorList>
    </citation>
    <scope>NUCLEOTIDE SEQUENCE</scope>
    <source>
        <strain evidence="1">03SP1</strain>
    </source>
</reference>
<comment type="caution">
    <text evidence="1">The sequence shown here is derived from an EMBL/GenBank/DDBJ whole genome shotgun (WGS) entry which is preliminary data.</text>
</comment>
<dbReference type="OrthoDB" id="3226064at2759"/>
<dbReference type="RefSeq" id="XP_043014195.1">
    <property type="nucleotide sequence ID" value="XM_043149589.1"/>
</dbReference>
<organism evidence="1 2">
    <name type="scientific">Marasmius oreades</name>
    <name type="common">fairy-ring Marasmius</name>
    <dbReference type="NCBI Taxonomy" id="181124"/>
    <lineage>
        <taxon>Eukaryota</taxon>
        <taxon>Fungi</taxon>
        <taxon>Dikarya</taxon>
        <taxon>Basidiomycota</taxon>
        <taxon>Agaricomycotina</taxon>
        <taxon>Agaricomycetes</taxon>
        <taxon>Agaricomycetidae</taxon>
        <taxon>Agaricales</taxon>
        <taxon>Marasmiineae</taxon>
        <taxon>Marasmiaceae</taxon>
        <taxon>Marasmius</taxon>
    </lineage>
</organism>
<dbReference type="GeneID" id="66074122"/>
<evidence type="ECO:0000313" key="1">
    <source>
        <dbReference type="EMBL" id="KAG7097725.1"/>
    </source>
</evidence>
<dbReference type="SUPFAM" id="SSF81383">
    <property type="entry name" value="F-box domain"/>
    <property type="match status" value="1"/>
</dbReference>
<proteinExistence type="predicted"/>
<protein>
    <recommendedName>
        <fullName evidence="3">F-box domain-containing protein</fullName>
    </recommendedName>
</protein>
<dbReference type="KEGG" id="more:E1B28_005046"/>
<dbReference type="AlphaFoldDB" id="A0A9P8ADW5"/>
<dbReference type="Proteomes" id="UP001049176">
    <property type="component" value="Chromosome 2"/>
</dbReference>
<name>A0A9P8ADW5_9AGAR</name>
<accession>A0A9P8ADW5</accession>
<dbReference type="InterPro" id="IPR036047">
    <property type="entry name" value="F-box-like_dom_sf"/>
</dbReference>
<sequence>MDRIPPELSARILSFCGPSDLASFSQASVGSRNHVYGTEDQYIWREVFLNTFDEPRRDAIGHPQLQDQNGSFNWREELQKRIRAGWKLDDLGILVRVLLEASPDDGTGEESKNARWVDRVLRESKVLGNDTTVNGARLRAYVSLTHEQGEEDERERVLEKMRIKSRCLVYDLRNYFPPNGWWPLDNEKEIDWVHLEHMANVVMMNLREIQTLWRLRRPPIGLENVRPFWGRGEDWAGVEGTWRRYVCFMDYRDLFTFNFPAGRSPGFFQDKRFREATRLIEVKLKLASKDRLKHPTLVPPHANGTEQYPTLYFHGTSKGATGNEATLEGCVWVSAKDSSVRWWFTTIHGDGAQTWCSQGVQMGCMGSKAGVVGNWGTVEHEMGDPVGPFWLWKVEDGDAPCLIDFT</sequence>
<dbReference type="CDD" id="cd09917">
    <property type="entry name" value="F-box_SF"/>
    <property type="match status" value="1"/>
</dbReference>
<dbReference type="Gene3D" id="1.20.1280.50">
    <property type="match status" value="1"/>
</dbReference>
<dbReference type="EMBL" id="CM032182">
    <property type="protein sequence ID" value="KAG7097725.1"/>
    <property type="molecule type" value="Genomic_DNA"/>
</dbReference>
<gene>
    <name evidence="1" type="ORF">E1B28_005046</name>
</gene>
<keyword evidence="2" id="KW-1185">Reference proteome</keyword>
<evidence type="ECO:0008006" key="3">
    <source>
        <dbReference type="Google" id="ProtNLM"/>
    </source>
</evidence>